<accession>A0A6I0F2W1</accession>
<dbReference type="EMBL" id="WBXO01000002">
    <property type="protein sequence ID" value="KAB2953763.1"/>
    <property type="molecule type" value="Genomic_DNA"/>
</dbReference>
<dbReference type="Pfam" id="PF00535">
    <property type="entry name" value="Glycos_transf_2"/>
    <property type="match status" value="1"/>
</dbReference>
<sequence length="339" mass="39149">MAVVETQKNGTEESNKQKPLVSICCITYNHEKYIADAIEGFLMQKTNFPIEIIIHDDASADKTAEIIRTYEEKHPDLIKPIYQKENQYSKGIKISPTFVYPKAQGKYIALCEGDDYWTDPLKLQKQVDYMEANPECSMCFHAAEIVYEDGSRPDKIHSPRNKNTKLRTEEVILGGGGLCPTASILFRKHLMDNPPQFYLEAPVGDYPLALICATNGAVYYVNEVMSVYRKGIAEAWSKRVAANLDKRKKHLFGIIKMYDQFNKYTNYHYERELIRQKSKSIKNFFCLFKNKHGFKNEQFNELSSYLSIKDKLVVNLVVNMPRTYSLIKKLKSYNSIKRG</sequence>
<dbReference type="OrthoDB" id="199095at2"/>
<dbReference type="InterPro" id="IPR001173">
    <property type="entry name" value="Glyco_trans_2-like"/>
</dbReference>
<keyword evidence="2" id="KW-0808">Transferase</keyword>
<keyword evidence="3" id="KW-1185">Reference proteome</keyword>
<proteinExistence type="predicted"/>
<evidence type="ECO:0000259" key="1">
    <source>
        <dbReference type="Pfam" id="PF00535"/>
    </source>
</evidence>
<dbReference type="PANTHER" id="PTHR22916:SF3">
    <property type="entry name" value="UDP-GLCNAC:BETAGAL BETA-1,3-N-ACETYLGLUCOSAMINYLTRANSFERASE-LIKE PROTEIN 1"/>
    <property type="match status" value="1"/>
</dbReference>
<dbReference type="PANTHER" id="PTHR22916">
    <property type="entry name" value="GLYCOSYLTRANSFERASE"/>
    <property type="match status" value="1"/>
</dbReference>
<evidence type="ECO:0000313" key="2">
    <source>
        <dbReference type="EMBL" id="KAB2953763.1"/>
    </source>
</evidence>
<dbReference type="SUPFAM" id="SSF53448">
    <property type="entry name" value="Nucleotide-diphospho-sugar transferases"/>
    <property type="match status" value="1"/>
</dbReference>
<dbReference type="GO" id="GO:0016758">
    <property type="term" value="F:hexosyltransferase activity"/>
    <property type="evidence" value="ECO:0007669"/>
    <property type="project" value="UniProtKB-ARBA"/>
</dbReference>
<name>A0A6I0F2W1_9FIRM</name>
<reference evidence="2 3" key="1">
    <citation type="submission" date="2019-10" db="EMBL/GenBank/DDBJ databases">
        <title>Whole-genome sequence of the extremophile Heliorestis acidaminivorans DSM 24790.</title>
        <authorList>
            <person name="Kyndt J.A."/>
            <person name="Meyer T.E."/>
        </authorList>
    </citation>
    <scope>NUCLEOTIDE SEQUENCE [LARGE SCALE GENOMIC DNA]</scope>
    <source>
        <strain evidence="2 3">DSM 24790</strain>
    </source>
</reference>
<dbReference type="Proteomes" id="UP000468766">
    <property type="component" value="Unassembled WGS sequence"/>
</dbReference>
<evidence type="ECO:0000313" key="3">
    <source>
        <dbReference type="Proteomes" id="UP000468766"/>
    </source>
</evidence>
<dbReference type="RefSeq" id="WP_151618722.1">
    <property type="nucleotide sequence ID" value="NZ_WBXO01000002.1"/>
</dbReference>
<dbReference type="InterPro" id="IPR029044">
    <property type="entry name" value="Nucleotide-diphossugar_trans"/>
</dbReference>
<feature type="domain" description="Glycosyltransferase 2-like" evidence="1">
    <location>
        <begin position="22"/>
        <end position="190"/>
    </location>
</feature>
<organism evidence="2 3">
    <name type="scientific">Heliorestis acidaminivorans</name>
    <dbReference type="NCBI Taxonomy" id="553427"/>
    <lineage>
        <taxon>Bacteria</taxon>
        <taxon>Bacillati</taxon>
        <taxon>Bacillota</taxon>
        <taxon>Clostridia</taxon>
        <taxon>Eubacteriales</taxon>
        <taxon>Heliobacteriaceae</taxon>
        <taxon>Heliorestis</taxon>
    </lineage>
</organism>
<comment type="caution">
    <text evidence="2">The sequence shown here is derived from an EMBL/GenBank/DDBJ whole genome shotgun (WGS) entry which is preliminary data.</text>
</comment>
<dbReference type="Gene3D" id="3.90.550.10">
    <property type="entry name" value="Spore Coat Polysaccharide Biosynthesis Protein SpsA, Chain A"/>
    <property type="match status" value="1"/>
</dbReference>
<dbReference type="AlphaFoldDB" id="A0A6I0F2W1"/>
<gene>
    <name evidence="2" type="ORF">F9B85_03860</name>
</gene>
<protein>
    <submittedName>
        <fullName evidence="2">Glycosyltransferase</fullName>
    </submittedName>
</protein>